<organism evidence="2 3">
    <name type="scientific">Willisornis vidua</name>
    <name type="common">Xingu scale-backed antbird</name>
    <dbReference type="NCBI Taxonomy" id="1566151"/>
    <lineage>
        <taxon>Eukaryota</taxon>
        <taxon>Metazoa</taxon>
        <taxon>Chordata</taxon>
        <taxon>Craniata</taxon>
        <taxon>Vertebrata</taxon>
        <taxon>Euteleostomi</taxon>
        <taxon>Archelosauria</taxon>
        <taxon>Archosauria</taxon>
        <taxon>Dinosauria</taxon>
        <taxon>Saurischia</taxon>
        <taxon>Theropoda</taxon>
        <taxon>Coelurosauria</taxon>
        <taxon>Aves</taxon>
        <taxon>Neognathae</taxon>
        <taxon>Neoaves</taxon>
        <taxon>Telluraves</taxon>
        <taxon>Australaves</taxon>
        <taxon>Passeriformes</taxon>
        <taxon>Thamnophilidae</taxon>
        <taxon>Willisornis</taxon>
    </lineage>
</organism>
<gene>
    <name evidence="2" type="ORF">WISP_55957</name>
</gene>
<accession>A0ABQ9DID5</accession>
<dbReference type="PANTHER" id="PTHR33332">
    <property type="entry name" value="REVERSE TRANSCRIPTASE DOMAIN-CONTAINING PROTEIN"/>
    <property type="match status" value="1"/>
</dbReference>
<dbReference type="InterPro" id="IPR000477">
    <property type="entry name" value="RT_dom"/>
</dbReference>
<dbReference type="EMBL" id="WHWB01033557">
    <property type="protein sequence ID" value="KAJ7419093.1"/>
    <property type="molecule type" value="Genomic_DNA"/>
</dbReference>
<protein>
    <submittedName>
        <fullName evidence="2">RNA-directed DNA polymerase from mobile element jockey-like protein</fullName>
    </submittedName>
</protein>
<proteinExistence type="predicted"/>
<comment type="caution">
    <text evidence="2">The sequence shown here is derived from an EMBL/GenBank/DDBJ whole genome shotgun (WGS) entry which is preliminary data.</text>
</comment>
<evidence type="ECO:0000313" key="3">
    <source>
        <dbReference type="Proteomes" id="UP001145742"/>
    </source>
</evidence>
<reference evidence="2" key="1">
    <citation type="submission" date="2019-10" db="EMBL/GenBank/DDBJ databases">
        <authorList>
            <person name="Soares A.E.R."/>
            <person name="Aleixo A."/>
            <person name="Schneider P."/>
            <person name="Miyaki C.Y."/>
            <person name="Schneider M.P."/>
            <person name="Mello C."/>
            <person name="Vasconcelos A.T.R."/>
        </authorList>
    </citation>
    <scope>NUCLEOTIDE SEQUENCE</scope>
    <source>
        <tissue evidence="2">Muscle</tissue>
    </source>
</reference>
<evidence type="ECO:0000313" key="2">
    <source>
        <dbReference type="EMBL" id="KAJ7419093.1"/>
    </source>
</evidence>
<keyword evidence="3" id="KW-1185">Reference proteome</keyword>
<dbReference type="Pfam" id="PF00078">
    <property type="entry name" value="RVT_1"/>
    <property type="match status" value="1"/>
</dbReference>
<name>A0ABQ9DID5_9PASS</name>
<feature type="domain" description="Reverse transcriptase" evidence="1">
    <location>
        <begin position="30"/>
        <end position="142"/>
    </location>
</feature>
<evidence type="ECO:0000259" key="1">
    <source>
        <dbReference type="Pfam" id="PF00078"/>
    </source>
</evidence>
<sequence>MIIFERSWRTEEVPENWKKPDVTPVFKTDKEDLGNYQPASLTPIPGKVMECLFLEAIPTHMEDNVIRSSQHALTKGKSCLTNLMAFYDEKTTWMDERAVDIVYLDVSKAFNTVSNNILIGKLKKCDLDEWTVRWIGTWINSRSQGS</sequence>
<dbReference type="Proteomes" id="UP001145742">
    <property type="component" value="Unassembled WGS sequence"/>
</dbReference>